<evidence type="ECO:0000313" key="3">
    <source>
        <dbReference type="EMBL" id="ROQ19606.1"/>
    </source>
</evidence>
<feature type="transmembrane region" description="Helical" evidence="1">
    <location>
        <begin position="41"/>
        <end position="65"/>
    </location>
</feature>
<dbReference type="Gene3D" id="3.30.70.270">
    <property type="match status" value="1"/>
</dbReference>
<dbReference type="PROSITE" id="PS50924">
    <property type="entry name" value="MHYT"/>
    <property type="match status" value="1"/>
</dbReference>
<evidence type="ECO:0000256" key="1">
    <source>
        <dbReference type="PROSITE-ProRule" id="PRU00244"/>
    </source>
</evidence>
<dbReference type="EMBL" id="RJUK01000001">
    <property type="protein sequence ID" value="ROQ19606.1"/>
    <property type="molecule type" value="Genomic_DNA"/>
</dbReference>
<feature type="transmembrane region" description="Helical" evidence="1">
    <location>
        <begin position="77"/>
        <end position="98"/>
    </location>
</feature>
<dbReference type="GO" id="GO:0016020">
    <property type="term" value="C:membrane"/>
    <property type="evidence" value="ECO:0007669"/>
    <property type="project" value="UniProtKB-UniRule"/>
</dbReference>
<gene>
    <name evidence="3" type="ORF">EDC38_0190</name>
</gene>
<sequence length="408" mass="44266">MTGSYNAILVIASYCVAVIASYTAIYFGTRVFHFDGAQRRNWLVAGALCLGTGIWSMHFVGMSAFEMPMEMTMSFNAGLTVLSWLPALVASGLALHVITLPRVSAAAIAAASLIMGAGIFSMHYLGMYAMQMQPAIQYDPVWVSISAAIAVGASGAALMICRKIRDVPVQYAVWVKALAALVMGAAICGMHYSGMVAAIYPMDGAMDQGNHLQGNWMGVPTAIVVSGLLLLAIYVAYSDLRARDRARQAQERAQDQARQAAFYDAATGLPNRSHLERQLLERLTVTARGAQPEPFLLFYVELQNPDDAQVLEVAQQLKRSFSRAEQVVRYSSDSFMVLHQPLSGEEVKRKLVTLNTAFLSNASIGRWGWGVSQYPASASNSRGLMQGAQRVREWLTPEDAAPGGRQVA</sequence>
<name>A0A3N1P436_9GAMM</name>
<keyword evidence="1" id="KW-0472">Membrane</keyword>
<reference evidence="3 4" key="1">
    <citation type="submission" date="2018-11" db="EMBL/GenBank/DDBJ databases">
        <title>Genomic Encyclopedia of Type Strains, Phase IV (KMG-IV): sequencing the most valuable type-strain genomes for metagenomic binning, comparative biology and taxonomic classification.</title>
        <authorList>
            <person name="Goeker M."/>
        </authorList>
    </citation>
    <scope>NUCLEOTIDE SEQUENCE [LARGE SCALE GENOMIC DNA]</scope>
    <source>
        <strain evidence="3 4">DSM 16974</strain>
    </source>
</reference>
<organism evidence="3 4">
    <name type="scientific">Marinimicrobium koreense</name>
    <dbReference type="NCBI Taxonomy" id="306545"/>
    <lineage>
        <taxon>Bacteria</taxon>
        <taxon>Pseudomonadati</taxon>
        <taxon>Pseudomonadota</taxon>
        <taxon>Gammaproteobacteria</taxon>
        <taxon>Cellvibrionales</taxon>
        <taxon>Cellvibrionaceae</taxon>
        <taxon>Marinimicrobium</taxon>
    </lineage>
</organism>
<protein>
    <submittedName>
        <fullName evidence="3">NO-binding membrane sensor protein with MHYT domain</fullName>
    </submittedName>
</protein>
<proteinExistence type="predicted"/>
<dbReference type="SUPFAM" id="SSF55073">
    <property type="entry name" value="Nucleotide cyclase"/>
    <property type="match status" value="1"/>
</dbReference>
<keyword evidence="1" id="KW-0812">Transmembrane</keyword>
<accession>A0A3N1P436</accession>
<dbReference type="PANTHER" id="PTHR35152:SF1">
    <property type="entry name" value="DOMAIN SIGNALLING PROTEIN, PUTATIVE (AFU_ORTHOLOGUE AFUA_5G11310)-RELATED"/>
    <property type="match status" value="1"/>
</dbReference>
<keyword evidence="4" id="KW-1185">Reference proteome</keyword>
<feature type="domain" description="MHYT" evidence="2">
    <location>
        <begin position="5"/>
        <end position="201"/>
    </location>
</feature>
<feature type="transmembrane region" description="Helical" evidence="1">
    <location>
        <begin position="105"/>
        <end position="129"/>
    </location>
</feature>
<dbReference type="InterPro" id="IPR043128">
    <property type="entry name" value="Rev_trsase/Diguanyl_cyclase"/>
</dbReference>
<evidence type="ECO:0000313" key="4">
    <source>
        <dbReference type="Proteomes" id="UP000273643"/>
    </source>
</evidence>
<evidence type="ECO:0000259" key="2">
    <source>
        <dbReference type="PROSITE" id="PS50924"/>
    </source>
</evidence>
<dbReference type="Proteomes" id="UP000273643">
    <property type="component" value="Unassembled WGS sequence"/>
</dbReference>
<dbReference type="InterPro" id="IPR000160">
    <property type="entry name" value="GGDEF_dom"/>
</dbReference>
<dbReference type="InterPro" id="IPR029787">
    <property type="entry name" value="Nucleotide_cyclase"/>
</dbReference>
<feature type="transmembrane region" description="Helical" evidence="1">
    <location>
        <begin position="219"/>
        <end position="237"/>
    </location>
</feature>
<dbReference type="RefSeq" id="WP_123636937.1">
    <property type="nucleotide sequence ID" value="NZ_RJUK01000001.1"/>
</dbReference>
<dbReference type="OrthoDB" id="3763366at2"/>
<keyword evidence="1" id="KW-1133">Transmembrane helix</keyword>
<dbReference type="SMART" id="SM00267">
    <property type="entry name" value="GGDEF"/>
    <property type="match status" value="1"/>
</dbReference>
<dbReference type="AlphaFoldDB" id="A0A3N1P436"/>
<feature type="transmembrane region" description="Helical" evidence="1">
    <location>
        <begin position="141"/>
        <end position="161"/>
    </location>
</feature>
<feature type="transmembrane region" description="Helical" evidence="1">
    <location>
        <begin position="6"/>
        <end position="29"/>
    </location>
</feature>
<dbReference type="InterPro" id="IPR005330">
    <property type="entry name" value="MHYT_dom"/>
</dbReference>
<feature type="transmembrane region" description="Helical" evidence="1">
    <location>
        <begin position="173"/>
        <end position="199"/>
    </location>
</feature>
<dbReference type="Pfam" id="PF03707">
    <property type="entry name" value="MHYT"/>
    <property type="match status" value="2"/>
</dbReference>
<dbReference type="PANTHER" id="PTHR35152">
    <property type="entry name" value="DOMAIN SIGNALLING PROTEIN, PUTATIVE (AFU_ORTHOLOGUE AFUA_5G11310)-RELATED"/>
    <property type="match status" value="1"/>
</dbReference>
<comment type="caution">
    <text evidence="3">The sequence shown here is derived from an EMBL/GenBank/DDBJ whole genome shotgun (WGS) entry which is preliminary data.</text>
</comment>